<dbReference type="SUPFAM" id="SSF56059">
    <property type="entry name" value="Glutathione synthetase ATP-binding domain-like"/>
    <property type="match status" value="1"/>
</dbReference>
<dbReference type="OrthoDB" id="450536at2"/>
<evidence type="ECO:0000256" key="1">
    <source>
        <dbReference type="PROSITE-ProRule" id="PRU00409"/>
    </source>
</evidence>
<dbReference type="Proteomes" id="UP000177870">
    <property type="component" value="Chromosome"/>
</dbReference>
<dbReference type="PROSITE" id="PS50975">
    <property type="entry name" value="ATP_GRASP"/>
    <property type="match status" value="1"/>
</dbReference>
<sequence length="337" mass="38055">MTNKKYRILAITDHHTHGGISSIYPLLRTMAKHPVCDSIQVASRGNPKNKEFFYDYTSTELMSLLVDDNFVPQESGEQFLNASIKTDFKDHDLIFLRIDRPVPDEFFEFITSHVPEDKIINRPSGIQKTDTKGSLLNFPELCPPMKLCSTLEEILEFNQKFPIVLKPLRSYGGKGIIRIVDDQAWEGNKQYSLDDYKSVIEESLRDSGDYLAMKYLKNYSKGDKRVLVVNGKVTGGFLRIPKEDSWICNMSAGGSTTVGEPDQDEIRIAETIIPSFLEQGIVIFGFDTLVDDDGKRVLSEINTLNVTGLEEAQTHSGKPVVQESSDLMWSYICEHIG</sequence>
<dbReference type="InterPro" id="IPR004218">
    <property type="entry name" value="GSHS_ATP-bd"/>
</dbReference>
<dbReference type="InterPro" id="IPR013815">
    <property type="entry name" value="ATP_grasp_subdomain_1"/>
</dbReference>
<keyword evidence="1" id="KW-0547">Nucleotide-binding</keyword>
<organism evidence="3 4">
    <name type="scientific">Moorena producens PAL-8-15-08-1</name>
    <dbReference type="NCBI Taxonomy" id="1458985"/>
    <lineage>
        <taxon>Bacteria</taxon>
        <taxon>Bacillati</taxon>
        <taxon>Cyanobacteriota</taxon>
        <taxon>Cyanophyceae</taxon>
        <taxon>Coleofasciculales</taxon>
        <taxon>Coleofasciculaceae</taxon>
        <taxon>Moorena</taxon>
    </lineage>
</organism>
<gene>
    <name evidence="3" type="ORF">BJP34_04150</name>
</gene>
<dbReference type="AlphaFoldDB" id="A0A1D8TM77"/>
<accession>A0A1D8TM77</accession>
<dbReference type="EMBL" id="CP017599">
    <property type="protein sequence ID" value="AOW98747.1"/>
    <property type="molecule type" value="Genomic_DNA"/>
</dbReference>
<dbReference type="KEGG" id="mpro:BJP34_04150"/>
<dbReference type="GO" id="GO:0004363">
    <property type="term" value="F:glutathione synthase activity"/>
    <property type="evidence" value="ECO:0007669"/>
    <property type="project" value="InterPro"/>
</dbReference>
<evidence type="ECO:0000313" key="3">
    <source>
        <dbReference type="EMBL" id="AOW98747.1"/>
    </source>
</evidence>
<keyword evidence="1" id="KW-0067">ATP-binding</keyword>
<name>A0A1D8TM77_9CYAN</name>
<dbReference type="Gene3D" id="3.30.1490.20">
    <property type="entry name" value="ATP-grasp fold, A domain"/>
    <property type="match status" value="1"/>
</dbReference>
<dbReference type="GO" id="GO:0046872">
    <property type="term" value="F:metal ion binding"/>
    <property type="evidence" value="ECO:0007669"/>
    <property type="project" value="InterPro"/>
</dbReference>
<evidence type="ECO:0000313" key="4">
    <source>
        <dbReference type="Proteomes" id="UP000177870"/>
    </source>
</evidence>
<dbReference type="PANTHER" id="PTHR21621">
    <property type="entry name" value="RIBOSOMAL PROTEIN S6 MODIFICATION PROTEIN"/>
    <property type="match status" value="1"/>
</dbReference>
<dbReference type="InterPro" id="IPR011761">
    <property type="entry name" value="ATP-grasp"/>
</dbReference>
<protein>
    <recommendedName>
        <fullName evidence="2">ATP-grasp domain-containing protein</fullName>
    </recommendedName>
</protein>
<dbReference type="Pfam" id="PF02955">
    <property type="entry name" value="GSH-S_ATP"/>
    <property type="match status" value="1"/>
</dbReference>
<dbReference type="Gene3D" id="3.40.50.20">
    <property type="match status" value="1"/>
</dbReference>
<proteinExistence type="predicted"/>
<dbReference type="RefSeq" id="WP_070391254.1">
    <property type="nucleotide sequence ID" value="NZ_CP017599.1"/>
</dbReference>
<dbReference type="GO" id="GO:0005524">
    <property type="term" value="F:ATP binding"/>
    <property type="evidence" value="ECO:0007669"/>
    <property type="project" value="UniProtKB-UniRule"/>
</dbReference>
<dbReference type="GO" id="GO:0005737">
    <property type="term" value="C:cytoplasm"/>
    <property type="evidence" value="ECO:0007669"/>
    <property type="project" value="TreeGrafter"/>
</dbReference>
<evidence type="ECO:0000259" key="2">
    <source>
        <dbReference type="PROSITE" id="PS50975"/>
    </source>
</evidence>
<dbReference type="PANTHER" id="PTHR21621:SF4">
    <property type="entry name" value="GLUTATHIONE SYNTHETASE"/>
    <property type="match status" value="1"/>
</dbReference>
<dbReference type="STRING" id="1458985.BJP34_04150"/>
<feature type="domain" description="ATP-grasp" evidence="2">
    <location>
        <begin position="132"/>
        <end position="329"/>
    </location>
</feature>
<dbReference type="Gene3D" id="3.30.470.20">
    <property type="entry name" value="ATP-grasp fold, B domain"/>
    <property type="match status" value="1"/>
</dbReference>
<reference evidence="4" key="1">
    <citation type="submission" date="2016-10" db="EMBL/GenBank/DDBJ databases">
        <title>Comparative genomics uncovers the prolific and rare metabolic potential of the cyanobacterial genus Moorea.</title>
        <authorList>
            <person name="Leao T."/>
            <person name="Castelao G."/>
            <person name="Korobeynikov A."/>
            <person name="Monroe E.A."/>
            <person name="Podell S."/>
            <person name="Glukhov E."/>
            <person name="Allen E."/>
            <person name="Gerwick W.H."/>
            <person name="Gerwick L."/>
        </authorList>
    </citation>
    <scope>NUCLEOTIDE SEQUENCE [LARGE SCALE GENOMIC DNA]</scope>
    <source>
        <strain evidence="4">PAL-8-15-08-1</strain>
    </source>
</reference>